<evidence type="ECO:0000256" key="9">
    <source>
        <dbReference type="ARBA" id="ARBA00023098"/>
    </source>
</evidence>
<keyword evidence="5" id="KW-0276">Fatty acid metabolism</keyword>
<dbReference type="InterPro" id="IPR006176">
    <property type="entry name" value="3-OHacyl-CoA_DH_NAD-bd"/>
</dbReference>
<evidence type="ECO:0000256" key="7">
    <source>
        <dbReference type="ARBA" id="ARBA00023002"/>
    </source>
</evidence>
<evidence type="ECO:0000256" key="11">
    <source>
        <dbReference type="ARBA" id="ARBA00023239"/>
    </source>
</evidence>
<dbReference type="InterPro" id="IPR018376">
    <property type="entry name" value="Enoyl-CoA_hyd/isom_CS"/>
</dbReference>
<evidence type="ECO:0000256" key="2">
    <source>
        <dbReference type="ARBA" id="ARBA00007005"/>
    </source>
</evidence>
<keyword evidence="12" id="KW-0511">Multifunctional enzyme</keyword>
<evidence type="ECO:0000256" key="14">
    <source>
        <dbReference type="RuleBase" id="RU003707"/>
    </source>
</evidence>
<evidence type="ECO:0000256" key="6">
    <source>
        <dbReference type="ARBA" id="ARBA00022963"/>
    </source>
</evidence>
<evidence type="ECO:0000259" key="15">
    <source>
        <dbReference type="Pfam" id="PF00725"/>
    </source>
</evidence>
<comment type="similarity">
    <text evidence="14">Belongs to the enoyl-CoA hydratase/isomerase family.</text>
</comment>
<accession>A0A0R2SEF1</accession>
<comment type="caution">
    <text evidence="17">The sequence shown here is derived from an EMBL/GenBank/DDBJ whole genome shotgun (WGS) entry which is preliminary data.</text>
</comment>
<comment type="similarity">
    <text evidence="2">In the central section; belongs to the 3-hydroxyacyl-CoA dehydrogenase family.</text>
</comment>
<comment type="similarity">
    <text evidence="3">In the N-terminal section; belongs to the enoyl-CoA hydratase/isomerase family.</text>
</comment>
<feature type="domain" description="3-hydroxyacyl-CoA dehydrogenase NAD binding" evidence="16">
    <location>
        <begin position="315"/>
        <end position="494"/>
    </location>
</feature>
<evidence type="ECO:0000256" key="5">
    <source>
        <dbReference type="ARBA" id="ARBA00022832"/>
    </source>
</evidence>
<dbReference type="InterPro" id="IPR036291">
    <property type="entry name" value="NAD(P)-bd_dom_sf"/>
</dbReference>
<dbReference type="GO" id="GO:0036125">
    <property type="term" value="C:fatty acid beta-oxidation multienzyme complex"/>
    <property type="evidence" value="ECO:0007669"/>
    <property type="project" value="InterPro"/>
</dbReference>
<evidence type="ECO:0000256" key="13">
    <source>
        <dbReference type="ARBA" id="ARBA00049556"/>
    </source>
</evidence>
<dbReference type="InterPro" id="IPR006108">
    <property type="entry name" value="3HC_DH_C"/>
</dbReference>
<evidence type="ECO:0000313" key="17">
    <source>
        <dbReference type="EMBL" id="KRO73140.1"/>
    </source>
</evidence>
<dbReference type="InterPro" id="IPR008927">
    <property type="entry name" value="6-PGluconate_DH-like_C_sf"/>
</dbReference>
<dbReference type="PROSITE" id="PS00067">
    <property type="entry name" value="3HCDH"/>
    <property type="match status" value="1"/>
</dbReference>
<reference evidence="17 18" key="1">
    <citation type="submission" date="2015-10" db="EMBL/GenBank/DDBJ databases">
        <title>Metagenome-Assembled Genomes uncover a global brackish microbiome.</title>
        <authorList>
            <person name="Hugerth L.W."/>
            <person name="Larsson J."/>
            <person name="Alneberg J."/>
            <person name="Lindh M.V."/>
            <person name="Legrand C."/>
            <person name="Pinhassi J."/>
            <person name="Andersson A.F."/>
        </authorList>
    </citation>
    <scope>NUCLEOTIDE SEQUENCE [LARGE SCALE GENOMIC DNA]</scope>
    <source>
        <strain evidence="17">BACL4 MAG-120507-bin80</strain>
    </source>
</reference>
<dbReference type="CDD" id="cd06558">
    <property type="entry name" value="crotonase-like"/>
    <property type="match status" value="1"/>
</dbReference>
<dbReference type="PANTHER" id="PTHR43612:SF3">
    <property type="entry name" value="TRIFUNCTIONAL ENZYME SUBUNIT ALPHA, MITOCHONDRIAL"/>
    <property type="match status" value="1"/>
</dbReference>
<keyword evidence="10 17" id="KW-0413">Isomerase</keyword>
<dbReference type="PROSITE" id="PS00166">
    <property type="entry name" value="ENOYL_COA_HYDRATASE"/>
    <property type="match status" value="1"/>
</dbReference>
<dbReference type="Pfam" id="PF02737">
    <property type="entry name" value="3HCDH_N"/>
    <property type="match status" value="1"/>
</dbReference>
<name>A0A0R2SEF1_9GAMM</name>
<dbReference type="GO" id="GO:0070403">
    <property type="term" value="F:NAD+ binding"/>
    <property type="evidence" value="ECO:0007669"/>
    <property type="project" value="InterPro"/>
</dbReference>
<dbReference type="Pfam" id="PF00725">
    <property type="entry name" value="3HCDH"/>
    <property type="match status" value="1"/>
</dbReference>
<dbReference type="Gene3D" id="3.40.50.720">
    <property type="entry name" value="NAD(P)-binding Rossmann-like Domain"/>
    <property type="match status" value="1"/>
</dbReference>
<comment type="pathway">
    <text evidence="1">Lipid metabolism; fatty acid beta-oxidation.</text>
</comment>
<evidence type="ECO:0000256" key="3">
    <source>
        <dbReference type="ARBA" id="ARBA00008750"/>
    </source>
</evidence>
<feature type="domain" description="3-hydroxyacyl-CoA dehydrogenase C-terminal" evidence="15">
    <location>
        <begin position="496"/>
        <end position="590"/>
    </location>
</feature>
<dbReference type="Gene3D" id="3.90.226.10">
    <property type="entry name" value="2-enoyl-CoA Hydratase, Chain A, domain 1"/>
    <property type="match status" value="1"/>
</dbReference>
<evidence type="ECO:0000259" key="16">
    <source>
        <dbReference type="Pfam" id="PF02737"/>
    </source>
</evidence>
<dbReference type="InterPro" id="IPR029045">
    <property type="entry name" value="ClpP/crotonase-like_dom_sf"/>
</dbReference>
<dbReference type="EMBL" id="LIBB01000025">
    <property type="protein sequence ID" value="KRO73140.1"/>
    <property type="molecule type" value="Genomic_DNA"/>
</dbReference>
<dbReference type="FunFam" id="3.40.50.720:FF:000009">
    <property type="entry name" value="Fatty oxidation complex, alpha subunit"/>
    <property type="match status" value="1"/>
</dbReference>
<dbReference type="SUPFAM" id="SSF51735">
    <property type="entry name" value="NAD(P)-binding Rossmann-fold domains"/>
    <property type="match status" value="1"/>
</dbReference>
<evidence type="ECO:0000256" key="8">
    <source>
        <dbReference type="ARBA" id="ARBA00023027"/>
    </source>
</evidence>
<keyword evidence="9" id="KW-0443">Lipid metabolism</keyword>
<dbReference type="InterPro" id="IPR050136">
    <property type="entry name" value="FA_oxidation_alpha_subunit"/>
</dbReference>
<dbReference type="GO" id="GO:0006635">
    <property type="term" value="P:fatty acid beta-oxidation"/>
    <property type="evidence" value="ECO:0007669"/>
    <property type="project" value="UniProtKB-UniPathway"/>
</dbReference>
<comment type="catalytic activity">
    <reaction evidence="13">
        <text>a (3S)-3-hydroxyacyl-CoA + NAD(+) = a 3-oxoacyl-CoA + NADH + H(+)</text>
        <dbReference type="Rhea" id="RHEA:22432"/>
        <dbReference type="ChEBI" id="CHEBI:15378"/>
        <dbReference type="ChEBI" id="CHEBI:57318"/>
        <dbReference type="ChEBI" id="CHEBI:57540"/>
        <dbReference type="ChEBI" id="CHEBI:57945"/>
        <dbReference type="ChEBI" id="CHEBI:90726"/>
        <dbReference type="EC" id="1.1.1.35"/>
    </reaction>
</comment>
<dbReference type="Pfam" id="PF00378">
    <property type="entry name" value="ECH_1"/>
    <property type="match status" value="1"/>
</dbReference>
<dbReference type="GO" id="GO:0004165">
    <property type="term" value="F:delta(3)-delta(2)-enoyl-CoA isomerase activity"/>
    <property type="evidence" value="ECO:0007669"/>
    <property type="project" value="InterPro"/>
</dbReference>
<evidence type="ECO:0000313" key="18">
    <source>
        <dbReference type="Proteomes" id="UP000051934"/>
    </source>
</evidence>
<dbReference type="SUPFAM" id="SSF48179">
    <property type="entry name" value="6-phosphogluconate dehydrogenase C-terminal domain-like"/>
    <property type="match status" value="2"/>
</dbReference>
<evidence type="ECO:0000256" key="4">
    <source>
        <dbReference type="ARBA" id="ARBA00012076"/>
    </source>
</evidence>
<sequence>MLFSGQAIKASLLPSGIAQLIFDLEGSSVNKFDQLTLKELGEAVAAIGESDARGVIFSSAKSTFIVGADITEFTDLFATGPEAIRTWIGRANEVFNAVEDLSIPTVAAINGVALGGGFELALATDFRLALDAAVVGFPEVKLGILPGFGGTVRLPRLVGPEKAIAWISQGSHVRAQQALAEGGIDAIVESDDLIAAAERMIEDCLDGSLDYVARRVLKTQPVQSAPDALAALYAVAKPQVFKATGPNYPAPLTAVEAMEKGVLEDRAGALAEEHEGFIKLAGTSSAANLVQMFLNDQYLASKSRSLSKGVPAISKAAVLGAGIMGGGIAYQSALRGTPIVMKDIAQAGLDLGLSEAAKLVGKQVKRGKMSEEAGEKILGGITATLSYEEVVGAELIVEAVIENENIKKSVLAELESAVGDEVIIATNTSTISVDSLAGALKKPERFCGMHFFNPVPLMTLVEVIRGKDSSDETIATTVAYAKALGKVPIVVNNCPGFLVNRILFPYFGAFSTLLNEGADFRQIDRVMESFGWPMGPAYLLDVVGIDTAVHAQAVMAAGFDRMQLGFESAIDNLYAQGDFGQKSGRGFYQYTVDENGRPQKSENPEIDSLIAGISAERRDFSDEEIRDRLMLALCLETARCLEDGIVETPIEADMGLVLGLGFPTFRGGALRYIDQLGLAEFCRLADSYTSLGAMMEPTSKMREMASSQSVFYK</sequence>
<dbReference type="EC" id="4.2.1.17" evidence="4"/>
<dbReference type="InterPro" id="IPR001753">
    <property type="entry name" value="Enoyl-CoA_hydra/iso"/>
</dbReference>
<evidence type="ECO:0000256" key="1">
    <source>
        <dbReference type="ARBA" id="ARBA00005005"/>
    </source>
</evidence>
<dbReference type="InterPro" id="IPR006180">
    <property type="entry name" value="3-OHacyl-CoA_DH_CS"/>
</dbReference>
<evidence type="ECO:0000256" key="10">
    <source>
        <dbReference type="ARBA" id="ARBA00023235"/>
    </source>
</evidence>
<gene>
    <name evidence="17" type="primary">fadB</name>
    <name evidence="17" type="ORF">ABR69_08905</name>
</gene>
<keyword evidence="7 17" id="KW-0560">Oxidoreductase</keyword>
<keyword evidence="8" id="KW-0520">NAD</keyword>
<evidence type="ECO:0000256" key="12">
    <source>
        <dbReference type="ARBA" id="ARBA00023268"/>
    </source>
</evidence>
<proteinExistence type="inferred from homology"/>
<dbReference type="NCBIfam" id="TIGR02437">
    <property type="entry name" value="FadB"/>
    <property type="match status" value="1"/>
</dbReference>
<dbReference type="SUPFAM" id="SSF52096">
    <property type="entry name" value="ClpP/crotonase"/>
    <property type="match status" value="1"/>
</dbReference>
<dbReference type="InterPro" id="IPR012799">
    <property type="entry name" value="FadB"/>
</dbReference>
<keyword evidence="6" id="KW-0442">Lipid degradation</keyword>
<organism evidence="17 18">
    <name type="scientific">OM182 bacterium BACL3 MAG-120507-bin80</name>
    <dbReference type="NCBI Taxonomy" id="1655577"/>
    <lineage>
        <taxon>Bacteria</taxon>
        <taxon>Pseudomonadati</taxon>
        <taxon>Pseudomonadota</taxon>
        <taxon>Gammaproteobacteria</taxon>
        <taxon>OMG group</taxon>
        <taxon>OM182 clade</taxon>
    </lineage>
</organism>
<dbReference type="GO" id="GO:0008692">
    <property type="term" value="F:3-hydroxybutyryl-CoA epimerase activity"/>
    <property type="evidence" value="ECO:0007669"/>
    <property type="project" value="InterPro"/>
</dbReference>
<dbReference type="GO" id="GO:0016509">
    <property type="term" value="F:long-chain (3S)-3-hydroxyacyl-CoA dehydrogenase (NAD+) activity"/>
    <property type="evidence" value="ECO:0007669"/>
    <property type="project" value="TreeGrafter"/>
</dbReference>
<dbReference type="PANTHER" id="PTHR43612">
    <property type="entry name" value="TRIFUNCTIONAL ENZYME SUBUNIT ALPHA"/>
    <property type="match status" value="1"/>
</dbReference>
<dbReference type="GO" id="GO:0004300">
    <property type="term" value="F:enoyl-CoA hydratase activity"/>
    <property type="evidence" value="ECO:0007669"/>
    <property type="project" value="UniProtKB-EC"/>
</dbReference>
<protein>
    <recommendedName>
        <fullName evidence="4">enoyl-CoA hydratase</fullName>
        <ecNumber evidence="4">4.2.1.17</ecNumber>
    </recommendedName>
</protein>
<dbReference type="Proteomes" id="UP000051934">
    <property type="component" value="Unassembled WGS sequence"/>
</dbReference>
<dbReference type="NCBIfam" id="NF008727">
    <property type="entry name" value="PRK11730.1"/>
    <property type="match status" value="1"/>
</dbReference>
<dbReference type="Gene3D" id="1.10.1040.50">
    <property type="match status" value="1"/>
</dbReference>
<dbReference type="UniPathway" id="UPA00659"/>
<keyword evidence="11 17" id="KW-0456">Lyase</keyword>
<dbReference type="AlphaFoldDB" id="A0A0R2SEF1"/>